<protein>
    <recommendedName>
        <fullName evidence="5">glutamate-1-semialdehyde 2,1-aminomutase</fullName>
        <ecNumber evidence="5">5.4.3.8</ecNumber>
    </recommendedName>
</protein>
<comment type="pathway">
    <text evidence="3">Porphyrin-containing compound metabolism; protoporphyrin-IX biosynthesis; 5-aminolevulinate from L-glutamyl-tRNA(Glu): step 2/2.</text>
</comment>
<organism evidence="11 12">
    <name type="scientific">Brevibacillus fluminis</name>
    <dbReference type="NCBI Taxonomy" id="511487"/>
    <lineage>
        <taxon>Bacteria</taxon>
        <taxon>Bacillati</taxon>
        <taxon>Bacillota</taxon>
        <taxon>Bacilli</taxon>
        <taxon>Bacillales</taxon>
        <taxon>Paenibacillaceae</taxon>
        <taxon>Brevibacillus</taxon>
    </lineage>
</organism>
<comment type="cofactor">
    <cofactor evidence="2">
        <name>pyridoxal 5'-phosphate</name>
        <dbReference type="ChEBI" id="CHEBI:597326"/>
    </cofactor>
</comment>
<dbReference type="CDD" id="cd00610">
    <property type="entry name" value="OAT_like"/>
    <property type="match status" value="1"/>
</dbReference>
<accession>A0A3M8CWU9</accession>
<dbReference type="FunFam" id="3.40.640.10:FF:000021">
    <property type="entry name" value="Glutamate-1-semialdehyde 2,1-aminomutase"/>
    <property type="match status" value="1"/>
</dbReference>
<dbReference type="PANTHER" id="PTHR43713">
    <property type="entry name" value="GLUTAMATE-1-SEMIALDEHYDE 2,1-AMINOMUTASE"/>
    <property type="match status" value="1"/>
</dbReference>
<dbReference type="Pfam" id="PF00202">
    <property type="entry name" value="Aminotran_3"/>
    <property type="match status" value="1"/>
</dbReference>
<dbReference type="GO" id="GO:0006779">
    <property type="term" value="P:porphyrin-containing compound biosynthetic process"/>
    <property type="evidence" value="ECO:0007669"/>
    <property type="project" value="UniProtKB-KW"/>
</dbReference>
<dbReference type="GO" id="GO:0042286">
    <property type="term" value="F:glutamate-1-semialdehyde 2,1-aminomutase activity"/>
    <property type="evidence" value="ECO:0007669"/>
    <property type="project" value="UniProtKB-EC"/>
</dbReference>
<keyword evidence="12" id="KW-1185">Reference proteome</keyword>
<dbReference type="AlphaFoldDB" id="A0A3M8CWU9"/>
<evidence type="ECO:0000256" key="4">
    <source>
        <dbReference type="ARBA" id="ARBA00008981"/>
    </source>
</evidence>
<dbReference type="GO" id="GO:0030170">
    <property type="term" value="F:pyridoxal phosphate binding"/>
    <property type="evidence" value="ECO:0007669"/>
    <property type="project" value="InterPro"/>
</dbReference>
<keyword evidence="8" id="KW-0413">Isomerase</keyword>
<evidence type="ECO:0000256" key="2">
    <source>
        <dbReference type="ARBA" id="ARBA00001933"/>
    </source>
</evidence>
<dbReference type="PANTHER" id="PTHR43713:SF3">
    <property type="entry name" value="GLUTAMATE-1-SEMIALDEHYDE 2,1-AMINOMUTASE 1, CHLOROPLASTIC-RELATED"/>
    <property type="match status" value="1"/>
</dbReference>
<dbReference type="Gene3D" id="3.90.1150.10">
    <property type="entry name" value="Aspartate Aminotransferase, domain 1"/>
    <property type="match status" value="1"/>
</dbReference>
<evidence type="ECO:0000256" key="7">
    <source>
        <dbReference type="ARBA" id="ARBA00022898"/>
    </source>
</evidence>
<sequence length="448" mass="48856">MTLQTAYSEANQRYLNRTKNSEVRHKAAQQFMPGGVTRFTTFHRPYPVTIIRAEGPELHDADGNRYLDFINNYGSLIHGHAHPTIVRLVQRAVESASAVSASIPEQMELAQLLCKRVASVEQIRFCNSGTEATMFAIRAARAFTGKSGFIKMEGGYHGLHDAVEFSISPPLVTGERKNTLEPIPTSSGISHNLARDIYIAPFNDTHAIENILLEKAQEIAAIIVEPVMGVAGIIPPLPGYLAELRRLADKYGVLLIFDEVQTLRLHPGGAQGLYHVEADLTAMAKIIGGGFPVGAFGGRADIMSVFDPNQPGHVSHGGTFSGNNITMTAGIASMQLLDKEAIDRLEALSSRLEKGLSHVIQKYNIPAAITRVGSMLNVHFTKLPPIDYTTAHATSKELGTLVHLELMNYGIFASPRGTWYLSTAMADSHIDETISGFSEVMQKISRVI</sequence>
<evidence type="ECO:0000256" key="6">
    <source>
        <dbReference type="ARBA" id="ARBA00022490"/>
    </source>
</evidence>
<keyword evidence="6" id="KW-0963">Cytoplasm</keyword>
<evidence type="ECO:0000313" key="11">
    <source>
        <dbReference type="EMBL" id="RNB80224.1"/>
    </source>
</evidence>
<dbReference type="RefSeq" id="WP_122921208.1">
    <property type="nucleotide sequence ID" value="NZ_RHHQ01000025.1"/>
</dbReference>
<evidence type="ECO:0000256" key="1">
    <source>
        <dbReference type="ARBA" id="ARBA00001579"/>
    </source>
</evidence>
<comment type="similarity">
    <text evidence="4">Belongs to the class-III pyridoxal-phosphate-dependent aminotransferase family. HemL subfamily.</text>
</comment>
<dbReference type="InterPro" id="IPR015421">
    <property type="entry name" value="PyrdxlP-dep_Trfase_major"/>
</dbReference>
<proteinExistence type="inferred from homology"/>
<dbReference type="InterPro" id="IPR015422">
    <property type="entry name" value="PyrdxlP-dep_Trfase_small"/>
</dbReference>
<evidence type="ECO:0000256" key="10">
    <source>
        <dbReference type="RuleBase" id="RU003560"/>
    </source>
</evidence>
<dbReference type="Gene3D" id="3.40.640.10">
    <property type="entry name" value="Type I PLP-dependent aspartate aminotransferase-like (Major domain)"/>
    <property type="match status" value="1"/>
</dbReference>
<keyword evidence="9" id="KW-0627">Porphyrin biosynthesis</keyword>
<dbReference type="OrthoDB" id="9807885at2"/>
<evidence type="ECO:0000313" key="12">
    <source>
        <dbReference type="Proteomes" id="UP000271031"/>
    </source>
</evidence>
<keyword evidence="11" id="KW-0808">Transferase</keyword>
<dbReference type="InterPro" id="IPR005814">
    <property type="entry name" value="Aminotrans_3"/>
</dbReference>
<dbReference type="SUPFAM" id="SSF53383">
    <property type="entry name" value="PLP-dependent transferases"/>
    <property type="match status" value="1"/>
</dbReference>
<dbReference type="Proteomes" id="UP000271031">
    <property type="component" value="Unassembled WGS sequence"/>
</dbReference>
<dbReference type="EMBL" id="RHHQ01000025">
    <property type="protein sequence ID" value="RNB80224.1"/>
    <property type="molecule type" value="Genomic_DNA"/>
</dbReference>
<evidence type="ECO:0000256" key="8">
    <source>
        <dbReference type="ARBA" id="ARBA00023235"/>
    </source>
</evidence>
<evidence type="ECO:0000256" key="3">
    <source>
        <dbReference type="ARBA" id="ARBA00004819"/>
    </source>
</evidence>
<gene>
    <name evidence="11" type="ORF">EDM56_27870</name>
</gene>
<evidence type="ECO:0000256" key="9">
    <source>
        <dbReference type="ARBA" id="ARBA00023244"/>
    </source>
</evidence>
<name>A0A3M8CWU9_9BACL</name>
<dbReference type="GO" id="GO:0008483">
    <property type="term" value="F:transaminase activity"/>
    <property type="evidence" value="ECO:0007669"/>
    <property type="project" value="UniProtKB-KW"/>
</dbReference>
<comment type="caution">
    <text evidence="11">The sequence shown here is derived from an EMBL/GenBank/DDBJ whole genome shotgun (WGS) entry which is preliminary data.</text>
</comment>
<keyword evidence="7 10" id="KW-0663">Pyridoxal phosphate</keyword>
<dbReference type="EC" id="5.4.3.8" evidence="5"/>
<dbReference type="InterPro" id="IPR015424">
    <property type="entry name" value="PyrdxlP-dep_Trfase"/>
</dbReference>
<keyword evidence="11" id="KW-0032">Aminotransferase</keyword>
<reference evidence="11 12" key="1">
    <citation type="submission" date="2018-10" db="EMBL/GenBank/DDBJ databases">
        <title>Phylogenomics of Brevibacillus.</title>
        <authorList>
            <person name="Dunlap C."/>
        </authorList>
    </citation>
    <scope>NUCLEOTIDE SEQUENCE [LARGE SCALE GENOMIC DNA]</scope>
    <source>
        <strain evidence="11 12">JCM 15716</strain>
    </source>
</reference>
<evidence type="ECO:0000256" key="5">
    <source>
        <dbReference type="ARBA" id="ARBA00012143"/>
    </source>
</evidence>
<comment type="catalytic activity">
    <reaction evidence="1">
        <text>(S)-4-amino-5-oxopentanoate = 5-aminolevulinate</text>
        <dbReference type="Rhea" id="RHEA:14265"/>
        <dbReference type="ChEBI" id="CHEBI:57501"/>
        <dbReference type="ChEBI" id="CHEBI:356416"/>
        <dbReference type="EC" id="5.4.3.8"/>
    </reaction>
</comment>